<evidence type="ECO:0000313" key="2">
    <source>
        <dbReference type="EMBL" id="EEF23983.1"/>
    </source>
</evidence>
<evidence type="ECO:0008006" key="4">
    <source>
        <dbReference type="Google" id="ProtNLM"/>
    </source>
</evidence>
<dbReference type="Proteomes" id="UP000008311">
    <property type="component" value="Unassembled WGS sequence"/>
</dbReference>
<evidence type="ECO:0000256" key="1">
    <source>
        <dbReference type="SAM" id="Phobius"/>
    </source>
</evidence>
<keyword evidence="1" id="KW-0472">Membrane</keyword>
<sequence>MSERAAGHSAARFLGRDPRGDRMVKDRWIAKVVILGGGTAGWMTAAALSHTFGRAVEVVL</sequence>
<dbReference type="EMBL" id="EQ983944">
    <property type="protein sequence ID" value="EEF23983.1"/>
    <property type="molecule type" value="Genomic_DNA"/>
</dbReference>
<organism evidence="2 3">
    <name type="scientific">Ricinus communis</name>
    <name type="common">Castor bean</name>
    <dbReference type="NCBI Taxonomy" id="3988"/>
    <lineage>
        <taxon>Eukaryota</taxon>
        <taxon>Viridiplantae</taxon>
        <taxon>Streptophyta</taxon>
        <taxon>Embryophyta</taxon>
        <taxon>Tracheophyta</taxon>
        <taxon>Spermatophyta</taxon>
        <taxon>Magnoliopsida</taxon>
        <taxon>eudicotyledons</taxon>
        <taxon>Gunneridae</taxon>
        <taxon>Pentapetalae</taxon>
        <taxon>rosids</taxon>
        <taxon>fabids</taxon>
        <taxon>Malpighiales</taxon>
        <taxon>Euphorbiaceae</taxon>
        <taxon>Acalyphoideae</taxon>
        <taxon>Acalypheae</taxon>
        <taxon>Ricinus</taxon>
    </lineage>
</organism>
<protein>
    <recommendedName>
        <fullName evidence="4">Tryptophan halogenase</fullName>
    </recommendedName>
</protein>
<gene>
    <name evidence="2" type="ORF">RCOM_1786680</name>
</gene>
<keyword evidence="1" id="KW-1133">Transmembrane helix</keyword>
<keyword evidence="3" id="KW-1185">Reference proteome</keyword>
<dbReference type="Gene3D" id="3.50.50.60">
    <property type="entry name" value="FAD/NAD(P)-binding domain"/>
    <property type="match status" value="1"/>
</dbReference>
<feature type="transmembrane region" description="Helical" evidence="1">
    <location>
        <begin position="28"/>
        <end position="48"/>
    </location>
</feature>
<reference evidence="3" key="1">
    <citation type="journal article" date="2010" name="Nat. Biotechnol.">
        <title>Draft genome sequence of the oilseed species Ricinus communis.</title>
        <authorList>
            <person name="Chan A.P."/>
            <person name="Crabtree J."/>
            <person name="Zhao Q."/>
            <person name="Lorenzi H."/>
            <person name="Orvis J."/>
            <person name="Puiu D."/>
            <person name="Melake-Berhan A."/>
            <person name="Jones K.M."/>
            <person name="Redman J."/>
            <person name="Chen G."/>
            <person name="Cahoon E.B."/>
            <person name="Gedil M."/>
            <person name="Stanke M."/>
            <person name="Haas B.J."/>
            <person name="Wortman J.R."/>
            <person name="Fraser-Liggett C.M."/>
            <person name="Ravel J."/>
            <person name="Rabinowicz P.D."/>
        </authorList>
    </citation>
    <scope>NUCLEOTIDE SEQUENCE [LARGE SCALE GENOMIC DNA]</scope>
    <source>
        <strain evidence="3">cv. Hale</strain>
    </source>
</reference>
<dbReference type="AlphaFoldDB" id="B9TJI2"/>
<dbReference type="Pfam" id="PF04820">
    <property type="entry name" value="Trp_halogenase"/>
    <property type="match status" value="1"/>
</dbReference>
<dbReference type="InterPro" id="IPR006905">
    <property type="entry name" value="Flavin_halogenase"/>
</dbReference>
<accession>B9TJI2</accession>
<keyword evidence="1" id="KW-0812">Transmembrane</keyword>
<dbReference type="InterPro" id="IPR036188">
    <property type="entry name" value="FAD/NAD-bd_sf"/>
</dbReference>
<proteinExistence type="predicted"/>
<dbReference type="InParanoid" id="B9TJI2"/>
<name>B9TJI2_RICCO</name>
<evidence type="ECO:0000313" key="3">
    <source>
        <dbReference type="Proteomes" id="UP000008311"/>
    </source>
</evidence>
<dbReference type="GO" id="GO:0004497">
    <property type="term" value="F:monooxygenase activity"/>
    <property type="evidence" value="ECO:0007669"/>
    <property type="project" value="InterPro"/>
</dbReference>
<feature type="non-terminal residue" evidence="2">
    <location>
        <position position="60"/>
    </location>
</feature>